<protein>
    <recommendedName>
        <fullName evidence="1">F-box domain-containing protein</fullName>
    </recommendedName>
</protein>
<dbReference type="PROSITE" id="PS50181">
    <property type="entry name" value="FBOX"/>
    <property type="match status" value="1"/>
</dbReference>
<gene>
    <name evidence="2" type="ORF">TSUD_334400</name>
</gene>
<dbReference type="Gene3D" id="1.20.1280.50">
    <property type="match status" value="1"/>
</dbReference>
<dbReference type="PANTHER" id="PTHR34145">
    <property type="entry name" value="OS02G0105600 PROTEIN"/>
    <property type="match status" value="1"/>
</dbReference>
<dbReference type="InterPro" id="IPR036047">
    <property type="entry name" value="F-box-like_dom_sf"/>
</dbReference>
<dbReference type="SUPFAM" id="SSF52058">
    <property type="entry name" value="L domain-like"/>
    <property type="match status" value="1"/>
</dbReference>
<keyword evidence="3" id="KW-1185">Reference proteome</keyword>
<dbReference type="SUPFAM" id="SSF81383">
    <property type="entry name" value="F-box domain"/>
    <property type="match status" value="1"/>
</dbReference>
<dbReference type="Pfam" id="PF00646">
    <property type="entry name" value="F-box"/>
    <property type="match status" value="1"/>
</dbReference>
<dbReference type="InterPro" id="IPR032675">
    <property type="entry name" value="LRR_dom_sf"/>
</dbReference>
<dbReference type="Proteomes" id="UP000242715">
    <property type="component" value="Unassembled WGS sequence"/>
</dbReference>
<name>A0A2Z6MD07_TRISU</name>
<dbReference type="InterPro" id="IPR001810">
    <property type="entry name" value="F-box_dom"/>
</dbReference>
<dbReference type="SMART" id="SM00256">
    <property type="entry name" value="FBOX"/>
    <property type="match status" value="1"/>
</dbReference>
<accession>A0A2Z6MD07</accession>
<organism evidence="2 3">
    <name type="scientific">Trifolium subterraneum</name>
    <name type="common">Subterranean clover</name>
    <dbReference type="NCBI Taxonomy" id="3900"/>
    <lineage>
        <taxon>Eukaryota</taxon>
        <taxon>Viridiplantae</taxon>
        <taxon>Streptophyta</taxon>
        <taxon>Embryophyta</taxon>
        <taxon>Tracheophyta</taxon>
        <taxon>Spermatophyta</taxon>
        <taxon>Magnoliopsida</taxon>
        <taxon>eudicotyledons</taxon>
        <taxon>Gunneridae</taxon>
        <taxon>Pentapetalae</taxon>
        <taxon>rosids</taxon>
        <taxon>fabids</taxon>
        <taxon>Fabales</taxon>
        <taxon>Fabaceae</taxon>
        <taxon>Papilionoideae</taxon>
        <taxon>50 kb inversion clade</taxon>
        <taxon>NPAAA clade</taxon>
        <taxon>Hologalegina</taxon>
        <taxon>IRL clade</taxon>
        <taxon>Trifolieae</taxon>
        <taxon>Trifolium</taxon>
    </lineage>
</organism>
<dbReference type="EMBL" id="DF973268">
    <property type="protein sequence ID" value="GAU23392.1"/>
    <property type="molecule type" value="Genomic_DNA"/>
</dbReference>
<evidence type="ECO:0000313" key="3">
    <source>
        <dbReference type="Proteomes" id="UP000242715"/>
    </source>
</evidence>
<dbReference type="AlphaFoldDB" id="A0A2Z6MD07"/>
<dbReference type="OrthoDB" id="673865at2759"/>
<dbReference type="PANTHER" id="PTHR34145:SF28">
    <property type="entry name" value="F-BOX DOMAIN-CONTAINING PROTEIN"/>
    <property type="match status" value="1"/>
</dbReference>
<dbReference type="InterPro" id="IPR053772">
    <property type="entry name" value="At1g61320/At1g61330-like"/>
</dbReference>
<dbReference type="Gene3D" id="3.80.10.10">
    <property type="entry name" value="Ribonuclease Inhibitor"/>
    <property type="match status" value="1"/>
</dbReference>
<reference evidence="3" key="1">
    <citation type="journal article" date="2017" name="Front. Plant Sci.">
        <title>Climate Clever Clovers: New Paradigm to Reduce the Environmental Footprint of Ruminants by Breeding Low Methanogenic Forages Utilizing Haplotype Variation.</title>
        <authorList>
            <person name="Kaur P."/>
            <person name="Appels R."/>
            <person name="Bayer P.E."/>
            <person name="Keeble-Gagnere G."/>
            <person name="Wang J."/>
            <person name="Hirakawa H."/>
            <person name="Shirasawa K."/>
            <person name="Vercoe P."/>
            <person name="Stefanova K."/>
            <person name="Durmic Z."/>
            <person name="Nichols P."/>
            <person name="Revell C."/>
            <person name="Isobe S.N."/>
            <person name="Edwards D."/>
            <person name="Erskine W."/>
        </authorList>
    </citation>
    <scope>NUCLEOTIDE SEQUENCE [LARGE SCALE GENOMIC DNA]</scope>
    <source>
        <strain evidence="3">cv. Daliak</strain>
    </source>
</reference>
<dbReference type="InterPro" id="IPR055357">
    <property type="entry name" value="LRR_At1g61320_AtMIF1"/>
</dbReference>
<feature type="domain" description="F-box" evidence="1">
    <location>
        <begin position="6"/>
        <end position="60"/>
    </location>
</feature>
<evidence type="ECO:0000313" key="2">
    <source>
        <dbReference type="EMBL" id="GAU23392.1"/>
    </source>
</evidence>
<evidence type="ECO:0000259" key="1">
    <source>
        <dbReference type="PROSITE" id="PS50181"/>
    </source>
</evidence>
<dbReference type="Pfam" id="PF23622">
    <property type="entry name" value="LRR_At1g61320_AtMIF1"/>
    <property type="match status" value="1"/>
</dbReference>
<sequence length="433" mass="49322">MNNRSKKIKIQLPDSILSQIFSKLGLKDLVKTSTLSKLWRHEWQLRTDLNFDLSNMFDKVQELPKSFLLLQGFQSEFVTRLDQFMLHYQGAMIDSIRVKCPLSYEHSDVIGRLIWKGITKGAKRIELLFAYEKNDDTRGFVLGLKPCIFSFDILSGTDTLTYLHLQNCRLAQPVDFSGLKNLRTLVLQVVAVRQNRLEGLFSNCIYLVDFTLDACEFESNLKIISPTLLHLNIVNCKVGILKKKIDIIASNLSSIEYSCNGYFVHKMNIDAPILSKFSFRGCQLYKPVGFFGLKNVATIVIDGLCEFQPTNIIPLLFSQCFQLEDVTFINFKHIPDLNITSPNLRHLKIIECSPLSIDINALNLASFEYSCHTRRNANISVTAPMLSRVFWNAAKREKNPHPFGPITSLQHIENLAMIISTSQVSHSKTMFAS</sequence>
<proteinExistence type="predicted"/>